<protein>
    <recommendedName>
        <fullName evidence="1">UPF0260 protein BN1012_Phect2463</fullName>
    </recommendedName>
</protein>
<dbReference type="RefSeq" id="WP_043948665.1">
    <property type="nucleotide sequence ID" value="NZ_HG966617.1"/>
</dbReference>
<evidence type="ECO:0000313" key="2">
    <source>
        <dbReference type="EMBL" id="CDO60676.1"/>
    </source>
</evidence>
<dbReference type="Proteomes" id="UP000032160">
    <property type="component" value="Chromosome I"/>
</dbReference>
<accession>X5MP00</accession>
<reference evidence="2 3" key="1">
    <citation type="journal article" date="2014" name="Front. Genet.">
        <title>Genome and metabolic network of "Candidatus Phaeomarinobacter ectocarpi" Ec32, a new candidate genus of Alphaproteobacteria frequently associated with brown algae.</title>
        <authorList>
            <person name="Dittami S.M."/>
            <person name="Barbeyron T."/>
            <person name="Boyen C."/>
            <person name="Cambefort J."/>
            <person name="Collet G."/>
            <person name="Delage L."/>
            <person name="Gobet A."/>
            <person name="Groisillier A."/>
            <person name="Leblanc C."/>
            <person name="Michel G."/>
            <person name="Scornet D."/>
            <person name="Siegel A."/>
            <person name="Tapia J.E."/>
            <person name="Tonon T."/>
        </authorList>
    </citation>
    <scope>NUCLEOTIDE SEQUENCE [LARGE SCALE GENOMIC DNA]</scope>
    <source>
        <strain evidence="2 3">Ec32</strain>
    </source>
</reference>
<dbReference type="KEGG" id="pect:BN1012_Phect2463"/>
<dbReference type="NCBIfam" id="NF003507">
    <property type="entry name" value="PRK05170.2-5"/>
    <property type="match status" value="1"/>
</dbReference>
<dbReference type="Pfam" id="PF03692">
    <property type="entry name" value="CxxCxxCC"/>
    <property type="match status" value="1"/>
</dbReference>
<evidence type="ECO:0000313" key="3">
    <source>
        <dbReference type="Proteomes" id="UP000032160"/>
    </source>
</evidence>
<dbReference type="AlphaFoldDB" id="X5MP00"/>
<dbReference type="NCBIfam" id="NF003501">
    <property type="entry name" value="PRK05170.1-5"/>
    <property type="match status" value="1"/>
</dbReference>
<dbReference type="PATRIC" id="fig|1458461.3.peg.2468"/>
<dbReference type="HAMAP" id="MF_00676">
    <property type="entry name" value="UPF0260"/>
    <property type="match status" value="1"/>
</dbReference>
<dbReference type="OrthoDB" id="9786855at2"/>
<dbReference type="PIRSF" id="PIRSF006173">
    <property type="entry name" value="UCP006173"/>
    <property type="match status" value="1"/>
</dbReference>
<dbReference type="STRING" id="1458461.BN1012_Phect2463"/>
<comment type="similarity">
    <text evidence="1">Belongs to the UPF0260 family.</text>
</comment>
<dbReference type="PANTHER" id="PTHR37421">
    <property type="entry name" value="UPF0260 PROTEIN YCGN"/>
    <property type="match status" value="1"/>
</dbReference>
<evidence type="ECO:0000256" key="1">
    <source>
        <dbReference type="HAMAP-Rule" id="MF_00676"/>
    </source>
</evidence>
<dbReference type="PANTHER" id="PTHR37421:SF1">
    <property type="entry name" value="UPF0260 PROTEIN YCGN"/>
    <property type="match status" value="1"/>
</dbReference>
<dbReference type="InterPro" id="IPR005358">
    <property type="entry name" value="Puta_zinc/iron-chelating_dom"/>
</dbReference>
<sequence>MNSRSPSSPDSTGVQPFWETKQLADMTTSEWESLCDGCARCCLIKLEDEDTGDIETTNIVCHLLDQDLCRCTDYANRTKHVPTCIKLTPGNVAAIKWMPTSCAYRRLAEGRGLASWHPLVSGDPESIHLSGISVQGKVISEEGIPEDELEDYLAIWEDGDE</sequence>
<dbReference type="EMBL" id="HG966617">
    <property type="protein sequence ID" value="CDO60676.1"/>
    <property type="molecule type" value="Genomic_DNA"/>
</dbReference>
<organism evidence="2 3">
    <name type="scientific">Candidatus Phaeomarinibacter ectocarpi</name>
    <dbReference type="NCBI Taxonomy" id="1458461"/>
    <lineage>
        <taxon>Bacteria</taxon>
        <taxon>Pseudomonadati</taxon>
        <taxon>Pseudomonadota</taxon>
        <taxon>Alphaproteobacteria</taxon>
        <taxon>Hyphomicrobiales</taxon>
        <taxon>Parvibaculaceae</taxon>
        <taxon>Candidatus Phaeomarinibacter</taxon>
    </lineage>
</organism>
<gene>
    <name evidence="2" type="ORF">BN1012_Phect2463</name>
</gene>
<dbReference type="InterPro" id="IPR008228">
    <property type="entry name" value="UCP006173"/>
</dbReference>
<keyword evidence="3" id="KW-1185">Reference proteome</keyword>
<name>X5MP00_9HYPH</name>
<dbReference type="HOGENOM" id="CLU_109769_0_1_5"/>
<proteinExistence type="inferred from homology"/>